<feature type="domain" description="HTH lacI-type" evidence="4">
    <location>
        <begin position="1"/>
        <end position="53"/>
    </location>
</feature>
<dbReference type="Pfam" id="PF00356">
    <property type="entry name" value="LacI"/>
    <property type="match status" value="1"/>
</dbReference>
<evidence type="ECO:0000256" key="1">
    <source>
        <dbReference type="ARBA" id="ARBA00023015"/>
    </source>
</evidence>
<dbReference type="PROSITE" id="PS50932">
    <property type="entry name" value="HTH_LACI_2"/>
    <property type="match status" value="1"/>
</dbReference>
<dbReference type="EMBL" id="SPVF01000236">
    <property type="protein sequence ID" value="TFW15020.1"/>
    <property type="molecule type" value="Genomic_DNA"/>
</dbReference>
<dbReference type="OrthoDB" id="9805642at2"/>
<evidence type="ECO:0000256" key="2">
    <source>
        <dbReference type="ARBA" id="ARBA00023125"/>
    </source>
</evidence>
<dbReference type="CDD" id="cd01392">
    <property type="entry name" value="HTH_LacI"/>
    <property type="match status" value="1"/>
</dbReference>
<evidence type="ECO:0000259" key="4">
    <source>
        <dbReference type="PROSITE" id="PS50932"/>
    </source>
</evidence>
<keyword evidence="3" id="KW-0804">Transcription</keyword>
<dbReference type="Gene3D" id="3.40.50.2300">
    <property type="match status" value="2"/>
</dbReference>
<evidence type="ECO:0000313" key="6">
    <source>
        <dbReference type="Proteomes" id="UP000298438"/>
    </source>
</evidence>
<dbReference type="InterPro" id="IPR010982">
    <property type="entry name" value="Lambda_DNA-bd_dom_sf"/>
</dbReference>
<dbReference type="SUPFAM" id="SSF53822">
    <property type="entry name" value="Periplasmic binding protein-like I"/>
    <property type="match status" value="1"/>
</dbReference>
<dbReference type="AlphaFoldDB" id="A0A4Y9S0V9"/>
<gene>
    <name evidence="5" type="ORF">E4L96_18480</name>
</gene>
<evidence type="ECO:0000313" key="5">
    <source>
        <dbReference type="EMBL" id="TFW15020.1"/>
    </source>
</evidence>
<keyword evidence="1" id="KW-0805">Transcription regulation</keyword>
<dbReference type="SMART" id="SM00354">
    <property type="entry name" value="HTH_LACI"/>
    <property type="match status" value="1"/>
</dbReference>
<reference evidence="5 6" key="1">
    <citation type="submission" date="2019-03" db="EMBL/GenBank/DDBJ databases">
        <title>Draft Genome Sequence of Massilia arenosa sp. nov., a Novel Massilia Species Isolated from a Sandy-loam Maize Soil.</title>
        <authorList>
            <person name="Raths R."/>
            <person name="Peta V."/>
            <person name="Bucking H."/>
        </authorList>
    </citation>
    <scope>NUCLEOTIDE SEQUENCE [LARGE SCALE GENOMIC DNA]</scope>
    <source>
        <strain evidence="5 6">MC02</strain>
    </source>
</reference>
<dbReference type="PANTHER" id="PTHR30146">
    <property type="entry name" value="LACI-RELATED TRANSCRIPTIONAL REPRESSOR"/>
    <property type="match status" value="1"/>
</dbReference>
<proteinExistence type="predicted"/>
<dbReference type="Gene3D" id="1.10.260.40">
    <property type="entry name" value="lambda repressor-like DNA-binding domains"/>
    <property type="match status" value="1"/>
</dbReference>
<evidence type="ECO:0000256" key="3">
    <source>
        <dbReference type="ARBA" id="ARBA00023163"/>
    </source>
</evidence>
<dbReference type="CDD" id="cd06295">
    <property type="entry name" value="PBP1_CelR"/>
    <property type="match status" value="1"/>
</dbReference>
<dbReference type="PROSITE" id="PS00356">
    <property type="entry name" value="HTH_LACI_1"/>
    <property type="match status" value="1"/>
</dbReference>
<dbReference type="InterPro" id="IPR046335">
    <property type="entry name" value="LacI/GalR-like_sensor"/>
</dbReference>
<comment type="caution">
    <text evidence="5">The sequence shown here is derived from an EMBL/GenBank/DDBJ whole genome shotgun (WGS) entry which is preliminary data.</text>
</comment>
<protein>
    <submittedName>
        <fullName evidence="5">LacI family transcriptional regulator</fullName>
    </submittedName>
</protein>
<accession>A0A4Y9S0V9</accession>
<dbReference type="GO" id="GO:0003700">
    <property type="term" value="F:DNA-binding transcription factor activity"/>
    <property type="evidence" value="ECO:0007669"/>
    <property type="project" value="TreeGrafter"/>
</dbReference>
<sequence>MADVARLAGVSMATVSRALNNSPLVNAETRQRVTELARTLSYRINIGAQNLRLGQNRTVGVVMPFDEATRQHLSDPFFLGMLGGVGGALAERGFDMLLSRVDADALDGTTQPYDSGRVNGVILIGQWRCHDRLNALAARGVPLVVWGAQLPQQAYCTVGGDNVTGGELATRHLIGNGRRRVAFFGDINLPEVAHRFRGYSNALKAAGLDPDPLLRVSVPFVPHGGHDGVRELLRRGVAFDAIFACSDLLAMTAINELRAHGRVVPDDVAVVGYDDIELACHFHPPLTTVRQPLVDAGRAMVARLLDQIDGRPATSMQLPTQLIIRESGGSA</sequence>
<name>A0A4Y9S0V9_9BURK</name>
<dbReference type="InterPro" id="IPR000843">
    <property type="entry name" value="HTH_LacI"/>
</dbReference>
<dbReference type="GO" id="GO:0000976">
    <property type="term" value="F:transcription cis-regulatory region binding"/>
    <property type="evidence" value="ECO:0007669"/>
    <property type="project" value="TreeGrafter"/>
</dbReference>
<dbReference type="PANTHER" id="PTHR30146:SF120">
    <property type="entry name" value="ALANINE RACEMASE"/>
    <property type="match status" value="1"/>
</dbReference>
<dbReference type="InterPro" id="IPR028082">
    <property type="entry name" value="Peripla_BP_I"/>
</dbReference>
<dbReference type="Pfam" id="PF13377">
    <property type="entry name" value="Peripla_BP_3"/>
    <property type="match status" value="1"/>
</dbReference>
<keyword evidence="2" id="KW-0238">DNA-binding</keyword>
<dbReference type="SUPFAM" id="SSF47413">
    <property type="entry name" value="lambda repressor-like DNA-binding domains"/>
    <property type="match status" value="1"/>
</dbReference>
<organism evidence="5 6">
    <name type="scientific">Zemynaea arenosa</name>
    <dbReference type="NCBI Taxonomy" id="2561931"/>
    <lineage>
        <taxon>Bacteria</taxon>
        <taxon>Pseudomonadati</taxon>
        <taxon>Pseudomonadota</taxon>
        <taxon>Betaproteobacteria</taxon>
        <taxon>Burkholderiales</taxon>
        <taxon>Oxalobacteraceae</taxon>
        <taxon>Telluria group</taxon>
        <taxon>Zemynaea</taxon>
    </lineage>
</organism>
<keyword evidence="6" id="KW-1185">Reference proteome</keyword>
<dbReference type="Proteomes" id="UP000298438">
    <property type="component" value="Unassembled WGS sequence"/>
</dbReference>